<dbReference type="Pfam" id="PF02518">
    <property type="entry name" value="HATPase_c"/>
    <property type="match status" value="1"/>
</dbReference>
<dbReference type="SMART" id="SM00065">
    <property type="entry name" value="GAF"/>
    <property type="match status" value="1"/>
</dbReference>
<dbReference type="FunFam" id="3.30.450.20:FF:000039">
    <property type="entry name" value="Phytochrome"/>
    <property type="match status" value="1"/>
</dbReference>
<dbReference type="Gene3D" id="4.10.60.10">
    <property type="entry name" value="Zinc finger, CCHC-type"/>
    <property type="match status" value="1"/>
</dbReference>
<keyword evidence="11" id="KW-0479">Metal-binding</keyword>
<keyword evidence="8" id="KW-0805">Transcription regulation</keyword>
<dbReference type="InterPro" id="IPR013767">
    <property type="entry name" value="PAS_fold"/>
</dbReference>
<keyword evidence="11" id="KW-0863">Zinc-finger</keyword>
<dbReference type="SUPFAM" id="SSF53098">
    <property type="entry name" value="Ribonuclease H-like"/>
    <property type="match status" value="1"/>
</dbReference>
<comment type="caution">
    <text evidence="19">The sequence shown here is derived from an EMBL/GenBank/DDBJ whole genome shotgun (WGS) entry which is preliminary data.</text>
</comment>
<keyword evidence="6" id="KW-0378">Hydrolase</keyword>
<dbReference type="InterPro" id="IPR036875">
    <property type="entry name" value="Znf_CCHC_sf"/>
</dbReference>
<feature type="compositionally biased region" description="Low complexity" evidence="12">
    <location>
        <begin position="738"/>
        <end position="753"/>
    </location>
</feature>
<dbReference type="PROSITE" id="PS50994">
    <property type="entry name" value="INTEGRASE"/>
    <property type="match status" value="1"/>
</dbReference>
<dbReference type="InterPro" id="IPR000700">
    <property type="entry name" value="PAS-assoc_C"/>
</dbReference>
<dbReference type="SMART" id="SM00091">
    <property type="entry name" value="PAS"/>
    <property type="match status" value="2"/>
</dbReference>
<reference evidence="20" key="1">
    <citation type="submission" date="2024-07" db="EMBL/GenBank/DDBJ databases">
        <title>Two chromosome-level genome assemblies of Korean endemic species Abeliophyllum distichum and Forsythia ovata (Oleaceae).</title>
        <authorList>
            <person name="Jang H."/>
        </authorList>
    </citation>
    <scope>NUCLEOTIDE SEQUENCE [LARGE SCALE GENOMIC DNA]</scope>
</reference>
<dbReference type="Pfam" id="PF08446">
    <property type="entry name" value="PAS_2"/>
    <property type="match status" value="1"/>
</dbReference>
<sequence>MGSKVELEKFDGKGDFSLWKQKMKAILVQQRVSKALEDPEGYSEALKAKPDAILEMNEIAYSSIFLHLTDNVLRQVSEQKTAVELWKRLNDLFMIKTLPNKVYLLEKLFSFKMDPSKDLDVNLDDFNKLVQNLSNVDKKFDDEDLSVILLNSLPDHFKDIKNVIKYGRDDLSITIIVDALRSRELEFKQDVRSSNKEENLFVRGRSEKRDNQNYNSKGKKKGKSRSKSRSGKKCYHCGKLGHFKRDCYDWKRKNKETDNSSENQANVSENVQVYAVSDVEHDIDWILDSGCSYHMCPDVNAFNCYEKINGGDVYMGNNQSCPIVGIGSVQLKLHDGTIKTLKDVRHVTGLRRNLISLGALDDEGYECKIKDGVMKLVFGSLVVFKGVKKGRLYTLLGHTVSKDVNLLYNTEADHSILWHKRLGHISENGLSLLSKQNLLGKDRVSKIGFCETCILGKQTRLSFKIGTHTSVAPLEYIHSDLWGPESHPTYGGNRYFLSIVDDYTRKTWVYFLKAKNEALKKFREWVKLTENQTDRRVKILRTDNGLEFCNQEFDNFCKDKGIERHRSVRYTPQQNGVAERMNRTIMNKVRCLLISSGVPKGFWGEAVATAVYLINRCPSSPIQSKTPEELWKGKPPVLTHLKIFGCAAYAHQREGKLDPRAQKCVFLGYPEGVKGFRLWLKGEKGVKVIVSRDVVFNENEMPCVVNTDKSGTEKDVSMADLENEKIQIEVKSLENNTPESNPSPDEDPSNPNDLDPVLDPENITPNLPNITDFDMSDSEEETDDTSLQNYQLIRDRARRTVKPNPKYTAEGLMSLLLHAGREIETSEPVTYEEAVSSKDSAAWIEAMKEEISSLHKNKTWVLVNRDKRLKVISCKWVFKIKEGSNLSEPIRYKARLVAKGFNQREGVDYNEIFSPVVKYKTMRLMLALAVQFDWELEQMDVRTAFLHGDLEEEIYMSQPPGFEEKGKIDQVCHLKKSLYGLKQAPRQWYIRFDSFIMKTGFKRSSYDSCLYNKDNPKGSEIYLILYVDDMLLIGPNLIEINSIKQVLKSEFDMKDLGRTKRMLGMIITRDRSNSKLNLSQSHYLEKLISKFGMKDSKPVNVPLASHFILSNEQSPKSDEERAEMDKIPYPNVIGSIMYSMVSTRPDLSFAISLLSRFMSNPGKTHWTALKWLMRYIKGSLNTGLCYKRSESELKLVGFVDSDFAANKDNRKSITAYYFMLGENCISWKSQLQSIVALSSTEAEYIALTEAVKEGIWLQNLLFELNLLKDNVCIFSDSQSALYLSKNPIYHERTKHIDVKFHFVREKLLKKEIILKKISTDHNPADMASASSNKGFILVQSCDKMSSSRPAQSSTNSARSRHSARVVAQTSIDAKLHTAFEESGSLFDYSSSVRATSVDSGEQRPTSDKVTTAYLHQIQKGKLIQPFGCLLALDEKTFRVIAYSENAPDMLTMLNHAVPSVGDHPILGIGTDIRTIFTAPSAAALQKALVYGEVSLLNPVLVHCKTSGKPFYAIIHRVTGSLIIDFEPVKPYEVPMTAAGALQSYKLAAKAITRLQSLPCGSMEMLCDTMAEEVFELTGYDRVMTYKFHDDDHGEVISEMTKPGVDPYLGLHYPATDIPQAARFLFMKNKVRMICDCRAKHVKVLQDENLPFDLTLCGSTLRAPHSCHLQYMENMNSIASLVMAVVVNEGEEEGSDSAPGQKRKRLWGLVVCHNTTPRFVPFPLRYACEFLAQVFAIHVNKVIELDKQILEKNILRTQTLLCDMLMRNAPLGIVSQSPNVMDLVKCDGAGLLYRNKIYRLGLTPTDVQLRDILSWLNEYHMDSTGLSTDSLSDAGFPGALALGDAVCGMAAVKITEKDWLFWFRSHTAAEIHWGGAKHDPDEKDDGRKMHPRSSFKAFLEVVKTRTLPWKDYEMDAIHSLQLILRNAFKETEGMDSRNQIIHSGLNDLRIDGMQELEAVTTEMVRLIETATVPILAVDVDGQVNGWNTKIAELTGLPVDEAIGRHFLTFVEDSSADTVSRMLELALQGKEEQNVQFEIKTHRSRGDSSPISLVVNACVSRDVRQDVVGVCFIAQDITAQKSIMDKFTRIEGDYRAIVQNPNPLIPPIFGTDKFDWCSEWNSAMTKLSGWNRDGVINKMLLGEVFGTHNACCRLKNQEAYVNLGIALNNALMGRESEKIPFGFFARSGKYVECLLCVSRKFDGEGAVNGVFCFLQLASPELQQALHIQRLSEQTALKRLKILAYIRREIRNPLSGIMFSWKMMEETDLDVEQKNLLRTGAQCQHQLNKILDDTDLDSIIDGYLDLEMEEFELHDILAASISQVMMKSNGKGITVVDDLAQNQLRETLYGDSVRLQQVLADFLLVSVNFTPSGGQLGVEATLTKDSLGQSVQLGHLEIRITHTGGGVPEELLSQMFGTEAEASEEGISLLISRKLVRLMNGDVRFLREAGRSTFIISVELAVAKKTSA</sequence>
<dbReference type="InterPro" id="IPR025724">
    <property type="entry name" value="GAG-pre-integrase_dom"/>
</dbReference>
<evidence type="ECO:0000256" key="10">
    <source>
        <dbReference type="ARBA" id="ARBA00023170"/>
    </source>
</evidence>
<organism evidence="19 20">
    <name type="scientific">Abeliophyllum distichum</name>
    <dbReference type="NCBI Taxonomy" id="126358"/>
    <lineage>
        <taxon>Eukaryota</taxon>
        <taxon>Viridiplantae</taxon>
        <taxon>Streptophyta</taxon>
        <taxon>Embryophyta</taxon>
        <taxon>Tracheophyta</taxon>
        <taxon>Spermatophyta</taxon>
        <taxon>Magnoliopsida</taxon>
        <taxon>eudicotyledons</taxon>
        <taxon>Gunneridae</taxon>
        <taxon>Pentapetalae</taxon>
        <taxon>asterids</taxon>
        <taxon>lamiids</taxon>
        <taxon>Lamiales</taxon>
        <taxon>Oleaceae</taxon>
        <taxon>Forsythieae</taxon>
        <taxon>Abeliophyllum</taxon>
    </lineage>
</organism>
<evidence type="ECO:0000256" key="1">
    <source>
        <dbReference type="ARBA" id="ARBA00002479"/>
    </source>
</evidence>
<dbReference type="InterPro" id="IPR057670">
    <property type="entry name" value="SH3_retrovirus"/>
</dbReference>
<feature type="compositionally biased region" description="Acidic residues" evidence="12">
    <location>
        <begin position="774"/>
        <end position="784"/>
    </location>
</feature>
<dbReference type="EMBL" id="JBFOLK010000008">
    <property type="protein sequence ID" value="KAL2491048.1"/>
    <property type="molecule type" value="Genomic_DNA"/>
</dbReference>
<feature type="domain" description="Integrase catalytic" evidence="18">
    <location>
        <begin position="469"/>
        <end position="635"/>
    </location>
</feature>
<dbReference type="InterPro" id="IPR054722">
    <property type="entry name" value="PolX-like_BBD"/>
</dbReference>
<feature type="region of interest" description="Disordered" evidence="12">
    <location>
        <begin position="198"/>
        <end position="233"/>
    </location>
</feature>
<dbReference type="InterPro" id="IPR013516">
    <property type="entry name" value="Phyto_chromo_BS"/>
</dbReference>
<comment type="similarity">
    <text evidence="2">Belongs to the phytochrome family.</text>
</comment>
<dbReference type="InterPro" id="IPR001584">
    <property type="entry name" value="Integrase_cat-core"/>
</dbReference>
<evidence type="ECO:0000259" key="16">
    <source>
        <dbReference type="PROSITE" id="PS50113"/>
    </source>
</evidence>
<feature type="domain" description="PAC" evidence="16">
    <location>
        <begin position="2033"/>
        <end position="2087"/>
    </location>
</feature>
<evidence type="ECO:0000259" key="15">
    <source>
        <dbReference type="PROSITE" id="PS50112"/>
    </source>
</evidence>
<dbReference type="PROSITE" id="PS50046">
    <property type="entry name" value="PHYTOCHROME_2"/>
    <property type="match status" value="1"/>
</dbReference>
<feature type="compositionally biased region" description="Basic and acidic residues" evidence="12">
    <location>
        <begin position="198"/>
        <end position="211"/>
    </location>
</feature>
<keyword evidence="9" id="KW-0804">Transcription</keyword>
<comment type="function">
    <text evidence="1">Regulatory photoreceptor which exists in two forms that are reversibly interconvertible by light: the Pr form that absorbs maximally in the red region of the spectrum and the Pfr form that absorbs maximally in the far-red region. Photoconversion of Pr to Pfr induces an array of morphogenic responses, whereas reconversion of Pfr to Pr cancels the induction of those responses. Pfr controls the expression of a number of nuclear genes including those encoding the small subunit of ribulose-bisphosphate carboxylase, chlorophyll A/B binding protein, protochlorophyllide reductase, rRNA, etc. It also controls the expression of its own gene(s) in a negative feedback fashion.</text>
</comment>
<evidence type="ECO:0000256" key="5">
    <source>
        <dbReference type="ARBA" id="ARBA00022737"/>
    </source>
</evidence>
<keyword evidence="5" id="KW-0677">Repeat</keyword>
<dbReference type="InterPro" id="IPR016132">
    <property type="entry name" value="Phyto_chromo_attachment"/>
</dbReference>
<dbReference type="Gene3D" id="3.30.420.10">
    <property type="entry name" value="Ribonuclease H-like superfamily/Ribonuclease H"/>
    <property type="match status" value="1"/>
</dbReference>
<dbReference type="SUPFAM" id="SSF56672">
    <property type="entry name" value="DNA/RNA polymerases"/>
    <property type="match status" value="1"/>
</dbReference>
<dbReference type="Pfam" id="PF00665">
    <property type="entry name" value="rve"/>
    <property type="match status" value="1"/>
</dbReference>
<dbReference type="Gene3D" id="3.30.450.40">
    <property type="match status" value="1"/>
</dbReference>
<dbReference type="Pfam" id="PF00098">
    <property type="entry name" value="zf-CCHC"/>
    <property type="match status" value="1"/>
</dbReference>
<dbReference type="Pfam" id="PF07727">
    <property type="entry name" value="RVT_2"/>
    <property type="match status" value="1"/>
</dbReference>
<evidence type="ECO:0000256" key="7">
    <source>
        <dbReference type="ARBA" id="ARBA00022991"/>
    </source>
</evidence>
<dbReference type="Proteomes" id="UP001604336">
    <property type="component" value="Unassembled WGS sequence"/>
</dbReference>
<keyword evidence="20" id="KW-1185">Reference proteome</keyword>
<dbReference type="InterPro" id="IPR013654">
    <property type="entry name" value="PAS_2"/>
</dbReference>
<gene>
    <name evidence="19" type="ORF">Adt_26676</name>
</gene>
<protein>
    <submittedName>
        <fullName evidence="19">Phytochrome</fullName>
    </submittedName>
</protein>
<dbReference type="InterPro" id="IPR044767">
    <property type="entry name" value="Phy_HATPase-like"/>
</dbReference>
<dbReference type="InterPro" id="IPR013103">
    <property type="entry name" value="RVT_2"/>
</dbReference>
<keyword evidence="6" id="KW-0645">Protease</keyword>
<dbReference type="GO" id="GO:0009881">
    <property type="term" value="F:photoreceptor activity"/>
    <property type="evidence" value="ECO:0007669"/>
    <property type="project" value="UniProtKB-KW"/>
</dbReference>
<dbReference type="Pfam" id="PF22936">
    <property type="entry name" value="Pol_BBD"/>
    <property type="match status" value="1"/>
</dbReference>
<evidence type="ECO:0000259" key="13">
    <source>
        <dbReference type="PROSITE" id="PS50046"/>
    </source>
</evidence>
<dbReference type="PROSITE" id="PS50112">
    <property type="entry name" value="PAS"/>
    <property type="match status" value="2"/>
</dbReference>
<dbReference type="Pfam" id="PF00989">
    <property type="entry name" value="PAS"/>
    <property type="match status" value="2"/>
</dbReference>
<dbReference type="InterPro" id="IPR036397">
    <property type="entry name" value="RNaseH_sf"/>
</dbReference>
<dbReference type="InterPro" id="IPR005467">
    <property type="entry name" value="His_kinase_dom"/>
</dbReference>
<dbReference type="Gene3D" id="1.10.287.130">
    <property type="match status" value="1"/>
</dbReference>
<evidence type="ECO:0000259" key="17">
    <source>
        <dbReference type="PROSITE" id="PS50158"/>
    </source>
</evidence>
<dbReference type="PANTHER" id="PTHR47876">
    <property type="entry name" value="OS08G0260000 PROTEIN"/>
    <property type="match status" value="1"/>
</dbReference>
<dbReference type="GO" id="GO:0008270">
    <property type="term" value="F:zinc ion binding"/>
    <property type="evidence" value="ECO:0007669"/>
    <property type="project" value="UniProtKB-KW"/>
</dbReference>
<dbReference type="FunFam" id="3.30.450.270:FF:000001">
    <property type="entry name" value="Phytochrome"/>
    <property type="match status" value="1"/>
</dbReference>
<dbReference type="InterPro" id="IPR001294">
    <property type="entry name" value="Phytochrome"/>
</dbReference>
<dbReference type="PROSITE" id="PS50113">
    <property type="entry name" value="PAC"/>
    <property type="match status" value="1"/>
</dbReference>
<dbReference type="CDD" id="cd09272">
    <property type="entry name" value="RNase_HI_RT_Ty1"/>
    <property type="match status" value="1"/>
</dbReference>
<keyword evidence="11" id="KW-0862">Zinc</keyword>
<dbReference type="InterPro" id="IPR000014">
    <property type="entry name" value="PAS"/>
</dbReference>
<dbReference type="InterPro" id="IPR003594">
    <property type="entry name" value="HATPase_dom"/>
</dbReference>
<keyword evidence="6" id="KW-0064">Aspartyl protease</keyword>
<dbReference type="PROSITE" id="PS00245">
    <property type="entry name" value="PHYTOCHROME_1"/>
    <property type="match status" value="1"/>
</dbReference>
<dbReference type="Pfam" id="PF00360">
    <property type="entry name" value="PHY"/>
    <property type="match status" value="1"/>
</dbReference>
<accession>A0ABD1RTG3</accession>
<evidence type="ECO:0000256" key="6">
    <source>
        <dbReference type="ARBA" id="ARBA00022750"/>
    </source>
</evidence>
<feature type="domain" description="CCHC-type" evidence="17">
    <location>
        <begin position="233"/>
        <end position="247"/>
    </location>
</feature>
<dbReference type="SMART" id="SM00388">
    <property type="entry name" value="HisKA"/>
    <property type="match status" value="1"/>
</dbReference>
<evidence type="ECO:0000256" key="3">
    <source>
        <dbReference type="ARBA" id="ARBA00022543"/>
    </source>
</evidence>
<evidence type="ECO:0000256" key="2">
    <source>
        <dbReference type="ARBA" id="ARBA00008235"/>
    </source>
</evidence>
<dbReference type="SMART" id="SM00387">
    <property type="entry name" value="HATPase_c"/>
    <property type="match status" value="1"/>
</dbReference>
<dbReference type="PROSITE" id="PS50158">
    <property type="entry name" value="ZF_CCHC"/>
    <property type="match status" value="1"/>
</dbReference>
<dbReference type="CDD" id="cd16932">
    <property type="entry name" value="HATPase_Phy-like"/>
    <property type="match status" value="1"/>
</dbReference>
<dbReference type="InterPro" id="IPR001878">
    <property type="entry name" value="Znf_CCHC"/>
</dbReference>
<dbReference type="InterPro" id="IPR035965">
    <property type="entry name" value="PAS-like_dom_sf"/>
</dbReference>
<keyword evidence="7" id="KW-0157">Chromophore</keyword>
<dbReference type="Gene3D" id="3.30.450.20">
    <property type="entry name" value="PAS domain"/>
    <property type="match status" value="2"/>
</dbReference>
<dbReference type="Pfam" id="PF25597">
    <property type="entry name" value="SH3_retrovirus"/>
    <property type="match status" value="1"/>
</dbReference>
<dbReference type="SUPFAM" id="SSF55785">
    <property type="entry name" value="PYP-like sensor domain (PAS domain)"/>
    <property type="match status" value="3"/>
</dbReference>
<dbReference type="Pfam" id="PF00512">
    <property type="entry name" value="HisKA"/>
    <property type="match status" value="1"/>
</dbReference>
<evidence type="ECO:0000313" key="19">
    <source>
        <dbReference type="EMBL" id="KAL2491048.1"/>
    </source>
</evidence>
<dbReference type="CDD" id="cd00082">
    <property type="entry name" value="HisKA"/>
    <property type="match status" value="1"/>
</dbReference>
<feature type="domain" description="Phytochrome chromophore attachment site" evidence="13">
    <location>
        <begin position="1561"/>
        <end position="1732"/>
    </location>
</feature>
<evidence type="ECO:0000256" key="9">
    <source>
        <dbReference type="ARBA" id="ARBA00023163"/>
    </source>
</evidence>
<dbReference type="Pfam" id="PF14223">
    <property type="entry name" value="Retrotran_gag_2"/>
    <property type="match status" value="1"/>
</dbReference>
<dbReference type="InterPro" id="IPR029016">
    <property type="entry name" value="GAF-like_dom_sf"/>
</dbReference>
<dbReference type="PRINTS" id="PR01033">
    <property type="entry name" value="PHYTOCHROME"/>
</dbReference>
<dbReference type="Pfam" id="PF01590">
    <property type="entry name" value="GAF"/>
    <property type="match status" value="1"/>
</dbReference>
<keyword evidence="4" id="KW-0716">Sensory transduction</keyword>
<dbReference type="Gene3D" id="3.30.565.10">
    <property type="entry name" value="Histidine kinase-like ATPase, C-terminal domain"/>
    <property type="match status" value="1"/>
</dbReference>
<dbReference type="GO" id="GO:0004190">
    <property type="term" value="F:aspartic-type endopeptidase activity"/>
    <property type="evidence" value="ECO:0007669"/>
    <property type="project" value="UniProtKB-KW"/>
</dbReference>
<dbReference type="InterPro" id="IPR013515">
    <property type="entry name" value="Phytochrome_cen-reg"/>
</dbReference>
<proteinExistence type="inferred from homology"/>
<feature type="domain" description="Histidine kinase" evidence="14">
    <location>
        <begin position="2242"/>
        <end position="2459"/>
    </location>
</feature>
<dbReference type="InterPro" id="IPR043502">
    <property type="entry name" value="DNA/RNA_pol_sf"/>
</dbReference>
<dbReference type="Pfam" id="PF13976">
    <property type="entry name" value="gag_pre-integrs"/>
    <property type="match status" value="1"/>
</dbReference>
<evidence type="ECO:0000259" key="18">
    <source>
        <dbReference type="PROSITE" id="PS50994"/>
    </source>
</evidence>
<dbReference type="SMART" id="SM00343">
    <property type="entry name" value="ZnF_C2HC"/>
    <property type="match status" value="1"/>
</dbReference>
<dbReference type="SUPFAM" id="SSF55874">
    <property type="entry name" value="ATPase domain of HSP90 chaperone/DNA topoisomerase II/histidine kinase"/>
    <property type="match status" value="1"/>
</dbReference>
<dbReference type="InterPro" id="IPR036890">
    <property type="entry name" value="HATPase_C_sf"/>
</dbReference>
<dbReference type="NCBIfam" id="TIGR00229">
    <property type="entry name" value="sensory_box"/>
    <property type="match status" value="1"/>
</dbReference>
<dbReference type="SUPFAM" id="SSF55781">
    <property type="entry name" value="GAF domain-like"/>
    <property type="match status" value="2"/>
</dbReference>
<evidence type="ECO:0000256" key="8">
    <source>
        <dbReference type="ARBA" id="ARBA00023015"/>
    </source>
</evidence>
<evidence type="ECO:0000259" key="14">
    <source>
        <dbReference type="PROSITE" id="PS50109"/>
    </source>
</evidence>
<dbReference type="InterPro" id="IPR003018">
    <property type="entry name" value="GAF"/>
</dbReference>
<feature type="compositionally biased region" description="Basic residues" evidence="12">
    <location>
        <begin position="217"/>
        <end position="233"/>
    </location>
</feature>
<dbReference type="Gene3D" id="3.30.450.270">
    <property type="match status" value="1"/>
</dbReference>
<keyword evidence="10" id="KW-0675">Receptor</keyword>
<name>A0ABD1RTG3_9LAMI</name>
<dbReference type="PROSITE" id="PS50109">
    <property type="entry name" value="HIS_KIN"/>
    <property type="match status" value="1"/>
</dbReference>
<evidence type="ECO:0000256" key="4">
    <source>
        <dbReference type="ARBA" id="ARBA00022606"/>
    </source>
</evidence>
<keyword evidence="3" id="KW-0600">Photoreceptor protein</keyword>
<evidence type="ECO:0000313" key="20">
    <source>
        <dbReference type="Proteomes" id="UP001604336"/>
    </source>
</evidence>
<feature type="region of interest" description="Disordered" evidence="12">
    <location>
        <begin position="732"/>
        <end position="786"/>
    </location>
</feature>
<dbReference type="InterPro" id="IPR003661">
    <property type="entry name" value="HisK_dim/P_dom"/>
</dbReference>
<evidence type="ECO:0000256" key="12">
    <source>
        <dbReference type="SAM" id="MobiDB-lite"/>
    </source>
</evidence>
<feature type="domain" description="PAS" evidence="15">
    <location>
        <begin position="2088"/>
        <end position="2143"/>
    </location>
</feature>
<dbReference type="InterPro" id="IPR012337">
    <property type="entry name" value="RNaseH-like_sf"/>
</dbReference>
<dbReference type="InterPro" id="IPR043150">
    <property type="entry name" value="Phytochrome_PHY_sf"/>
</dbReference>
<evidence type="ECO:0000256" key="11">
    <source>
        <dbReference type="PROSITE-ProRule" id="PRU00047"/>
    </source>
</evidence>
<feature type="domain" description="PAS" evidence="15">
    <location>
        <begin position="1958"/>
        <end position="2028"/>
    </location>
</feature>
<dbReference type="SUPFAM" id="SSF57756">
    <property type="entry name" value="Retrovirus zinc finger-like domains"/>
    <property type="match status" value="1"/>
</dbReference>
<dbReference type="PANTHER" id="PTHR47876:SF3">
    <property type="entry name" value="PHYTOCHROME 1"/>
    <property type="match status" value="1"/>
</dbReference>
<dbReference type="CDD" id="cd00130">
    <property type="entry name" value="PAS"/>
    <property type="match status" value="1"/>
</dbReference>